<keyword evidence="3" id="KW-0597">Phosphoprotein</keyword>
<dbReference type="RefSeq" id="WP_192509111.1">
    <property type="nucleotide sequence ID" value="NZ_AQGV01000014.1"/>
</dbReference>
<dbReference type="SUPFAM" id="SSF47384">
    <property type="entry name" value="Homodimeric domain of signal transducing histidine kinase"/>
    <property type="match status" value="1"/>
</dbReference>
<dbReference type="InterPro" id="IPR005467">
    <property type="entry name" value="His_kinase_dom"/>
</dbReference>
<dbReference type="Proteomes" id="UP000615755">
    <property type="component" value="Unassembled WGS sequence"/>
</dbReference>
<gene>
    <name evidence="9" type="ORF">PAUR_a4538</name>
</gene>
<feature type="domain" description="Histidine kinase" evidence="8">
    <location>
        <begin position="286"/>
        <end position="500"/>
    </location>
</feature>
<dbReference type="CDD" id="cd00075">
    <property type="entry name" value="HATPase"/>
    <property type="match status" value="1"/>
</dbReference>
<dbReference type="PANTHER" id="PTHR42878:SF15">
    <property type="entry name" value="BACTERIOPHYTOCHROME"/>
    <property type="match status" value="1"/>
</dbReference>
<evidence type="ECO:0000256" key="7">
    <source>
        <dbReference type="SAM" id="Phobius"/>
    </source>
</evidence>
<dbReference type="InterPro" id="IPR004358">
    <property type="entry name" value="Sig_transdc_His_kin-like_C"/>
</dbReference>
<keyword evidence="4" id="KW-0808">Transferase</keyword>
<evidence type="ECO:0000259" key="8">
    <source>
        <dbReference type="PROSITE" id="PS50109"/>
    </source>
</evidence>
<dbReference type="EMBL" id="AQGV01000014">
    <property type="protein sequence ID" value="MBE0369931.1"/>
    <property type="molecule type" value="Genomic_DNA"/>
</dbReference>
<evidence type="ECO:0000256" key="6">
    <source>
        <dbReference type="SAM" id="Coils"/>
    </source>
</evidence>
<dbReference type="SMART" id="SM00387">
    <property type="entry name" value="HATPase_c"/>
    <property type="match status" value="1"/>
</dbReference>
<comment type="caution">
    <text evidence="9">The sequence shown here is derived from an EMBL/GenBank/DDBJ whole genome shotgun (WGS) entry which is preliminary data.</text>
</comment>
<dbReference type="CDD" id="cd00082">
    <property type="entry name" value="HisKA"/>
    <property type="match status" value="1"/>
</dbReference>
<protein>
    <recommendedName>
        <fullName evidence="2">histidine kinase</fullName>
        <ecNumber evidence="2">2.7.13.3</ecNumber>
    </recommendedName>
</protein>
<evidence type="ECO:0000256" key="1">
    <source>
        <dbReference type="ARBA" id="ARBA00000085"/>
    </source>
</evidence>
<keyword evidence="7" id="KW-0812">Transmembrane</keyword>
<dbReference type="Gene3D" id="1.10.287.130">
    <property type="match status" value="1"/>
</dbReference>
<feature type="coiled-coil region" evidence="6">
    <location>
        <begin position="314"/>
        <end position="344"/>
    </location>
</feature>
<keyword evidence="6" id="KW-0175">Coiled coil</keyword>
<dbReference type="InterPro" id="IPR036097">
    <property type="entry name" value="HisK_dim/P_sf"/>
</dbReference>
<evidence type="ECO:0000313" key="9">
    <source>
        <dbReference type="EMBL" id="MBE0369931.1"/>
    </source>
</evidence>
<evidence type="ECO:0000256" key="5">
    <source>
        <dbReference type="ARBA" id="ARBA00022777"/>
    </source>
</evidence>
<dbReference type="InterPro" id="IPR003594">
    <property type="entry name" value="HATPase_dom"/>
</dbReference>
<reference evidence="9 10" key="1">
    <citation type="submission" date="2015-03" db="EMBL/GenBank/DDBJ databases">
        <title>Genome sequence of Pseudoalteromonas aurantia.</title>
        <authorList>
            <person name="Xie B.-B."/>
            <person name="Rong J.-C."/>
            <person name="Qin Q.-L."/>
            <person name="Zhang Y.-Z."/>
        </authorList>
    </citation>
    <scope>NUCLEOTIDE SEQUENCE [LARGE SCALE GENOMIC DNA]</scope>
    <source>
        <strain evidence="9 10">208</strain>
    </source>
</reference>
<sequence>MLTIEKKITLCFVSLLLTLIIASITSVVKVDNLTHLSRKIQTIYEPSIQANLRMTNAINLSMLNIQDTLLFNHAQHIRQRQATWSIIHKMHSQLMNYATRWHNDEHQAQLHLIVPLLTELKAQQLAIEQLSKNNNSVAAIKLMQDQVIPLKDNILTILRKILDPQKWEMARIFKQEEKSEKNLQHITLGFMLLAIFGSIVVTIVLVQTIITPLKNTVTLANDVAKGNYNVDHTLFNQNEALDSALKTMAIQLQDTALKNQQQQQRLMLLNDSLERSNEELSHFSYRTSHDLKAPLVTIRGCASAIIEDLNDHYYDEAKSTAAQIEKQIRKLETLIDNILDLSKAELQEFTHDTINLASLFTDIKADLDNVYLDKQVDILSDIDEHIRFDAPKVRIEQIITNLISNGIKYANKNQKNSYVKLTITQEENNIRFMIEDNGLGIPVKFQDSVFLMFKRFHPHTSSGSGLGMYIVKKHVEKLNGTITFESSSKGTIFKVLIPKL</sequence>
<proteinExistence type="predicted"/>
<keyword evidence="5" id="KW-0418">Kinase</keyword>
<dbReference type="Gene3D" id="6.10.340.10">
    <property type="match status" value="1"/>
</dbReference>
<dbReference type="PROSITE" id="PS50109">
    <property type="entry name" value="HIS_KIN"/>
    <property type="match status" value="1"/>
</dbReference>
<dbReference type="PRINTS" id="PR00344">
    <property type="entry name" value="BCTRLSENSOR"/>
</dbReference>
<keyword evidence="7" id="KW-1133">Transmembrane helix</keyword>
<dbReference type="InterPro" id="IPR036890">
    <property type="entry name" value="HATPase_C_sf"/>
</dbReference>
<evidence type="ECO:0000256" key="4">
    <source>
        <dbReference type="ARBA" id="ARBA00022679"/>
    </source>
</evidence>
<dbReference type="PANTHER" id="PTHR42878">
    <property type="entry name" value="TWO-COMPONENT HISTIDINE KINASE"/>
    <property type="match status" value="1"/>
</dbReference>
<dbReference type="SMART" id="SM00388">
    <property type="entry name" value="HisKA"/>
    <property type="match status" value="1"/>
</dbReference>
<dbReference type="InterPro" id="IPR050351">
    <property type="entry name" value="BphY/WalK/GraS-like"/>
</dbReference>
<dbReference type="Pfam" id="PF02518">
    <property type="entry name" value="HATPase_c"/>
    <property type="match status" value="1"/>
</dbReference>
<dbReference type="SUPFAM" id="SSF55874">
    <property type="entry name" value="ATPase domain of HSP90 chaperone/DNA topoisomerase II/histidine kinase"/>
    <property type="match status" value="1"/>
</dbReference>
<keyword evidence="10" id="KW-1185">Reference proteome</keyword>
<evidence type="ECO:0000256" key="2">
    <source>
        <dbReference type="ARBA" id="ARBA00012438"/>
    </source>
</evidence>
<comment type="catalytic activity">
    <reaction evidence="1">
        <text>ATP + protein L-histidine = ADP + protein N-phospho-L-histidine.</text>
        <dbReference type="EC" id="2.7.13.3"/>
    </reaction>
</comment>
<evidence type="ECO:0000256" key="3">
    <source>
        <dbReference type="ARBA" id="ARBA00022553"/>
    </source>
</evidence>
<dbReference type="Gene3D" id="3.30.565.10">
    <property type="entry name" value="Histidine kinase-like ATPase, C-terminal domain"/>
    <property type="match status" value="1"/>
</dbReference>
<evidence type="ECO:0000313" key="10">
    <source>
        <dbReference type="Proteomes" id="UP000615755"/>
    </source>
</evidence>
<dbReference type="Pfam" id="PF00512">
    <property type="entry name" value="HisKA"/>
    <property type="match status" value="1"/>
</dbReference>
<accession>A0ABR9EG31</accession>
<dbReference type="InterPro" id="IPR003661">
    <property type="entry name" value="HisK_dim/P_dom"/>
</dbReference>
<name>A0ABR9EG31_9GAMM</name>
<organism evidence="9 10">
    <name type="scientific">Pseudoalteromonas aurantia 208</name>
    <dbReference type="NCBI Taxonomy" id="1314867"/>
    <lineage>
        <taxon>Bacteria</taxon>
        <taxon>Pseudomonadati</taxon>
        <taxon>Pseudomonadota</taxon>
        <taxon>Gammaproteobacteria</taxon>
        <taxon>Alteromonadales</taxon>
        <taxon>Pseudoalteromonadaceae</taxon>
        <taxon>Pseudoalteromonas</taxon>
    </lineage>
</organism>
<feature type="transmembrane region" description="Helical" evidence="7">
    <location>
        <begin position="186"/>
        <end position="206"/>
    </location>
</feature>
<dbReference type="EC" id="2.7.13.3" evidence="2"/>
<keyword evidence="7" id="KW-0472">Membrane</keyword>